<evidence type="ECO:0000313" key="8">
    <source>
        <dbReference type="EMBL" id="KAK9914700.1"/>
    </source>
</evidence>
<feature type="repeat" description="WD" evidence="5">
    <location>
        <begin position="184"/>
        <end position="225"/>
    </location>
</feature>
<evidence type="ECO:0000256" key="5">
    <source>
        <dbReference type="PROSITE-ProRule" id="PRU00221"/>
    </source>
</evidence>
<dbReference type="PROSITE" id="PS50294">
    <property type="entry name" value="WD_REPEATS_REGION"/>
    <property type="match status" value="10"/>
</dbReference>
<dbReference type="Pfam" id="PF00400">
    <property type="entry name" value="WD40"/>
    <property type="match status" value="10"/>
</dbReference>
<evidence type="ECO:0000259" key="7">
    <source>
        <dbReference type="Pfam" id="PF08625"/>
    </source>
</evidence>
<dbReference type="PROSITE" id="PS50082">
    <property type="entry name" value="WD_REPEATS_2"/>
    <property type="match status" value="10"/>
</dbReference>
<accession>A0AAW1W3D1</accession>
<dbReference type="InterPro" id="IPR013934">
    <property type="entry name" value="Utp13_C"/>
</dbReference>
<feature type="region of interest" description="Disordered" evidence="6">
    <location>
        <begin position="816"/>
        <end position="876"/>
    </location>
</feature>
<dbReference type="Proteomes" id="UP001457282">
    <property type="component" value="Unassembled WGS sequence"/>
</dbReference>
<dbReference type="PROSITE" id="PS00678">
    <property type="entry name" value="WD_REPEATS_1"/>
    <property type="match status" value="3"/>
</dbReference>
<evidence type="ECO:0000313" key="9">
    <source>
        <dbReference type="Proteomes" id="UP001457282"/>
    </source>
</evidence>
<dbReference type="InterPro" id="IPR019775">
    <property type="entry name" value="WD40_repeat_CS"/>
</dbReference>
<gene>
    <name evidence="8" type="ORF">M0R45_038462</name>
</gene>
<protein>
    <recommendedName>
        <fullName evidence="7">U3 small nucleolar RNA-associated protein 13 C-terminal domain-containing protein</fullName>
    </recommendedName>
</protein>
<feature type="repeat" description="WD" evidence="5">
    <location>
        <begin position="490"/>
        <end position="523"/>
    </location>
</feature>
<dbReference type="FunFam" id="2.130.10.10:FF:001844">
    <property type="entry name" value="Transducin family protein / WD-40 repeat family protein"/>
    <property type="match status" value="1"/>
</dbReference>
<dbReference type="GO" id="GO:0032040">
    <property type="term" value="C:small-subunit processome"/>
    <property type="evidence" value="ECO:0007669"/>
    <property type="project" value="InterPro"/>
</dbReference>
<proteinExistence type="predicted"/>
<dbReference type="PANTHER" id="PTHR19854">
    <property type="entry name" value="TRANSDUCIN BETA-LIKE 3"/>
    <property type="match status" value="1"/>
</dbReference>
<feature type="repeat" description="WD" evidence="5">
    <location>
        <begin position="616"/>
        <end position="647"/>
    </location>
</feature>
<dbReference type="GO" id="GO:0034511">
    <property type="term" value="F:U3 snoRNA binding"/>
    <property type="evidence" value="ECO:0007669"/>
    <property type="project" value="TreeGrafter"/>
</dbReference>
<dbReference type="CDD" id="cd00200">
    <property type="entry name" value="WD40"/>
    <property type="match status" value="2"/>
</dbReference>
<feature type="domain" description="U3 small nucleolar RNA-associated protein 13 C-terminal" evidence="7">
    <location>
        <begin position="669"/>
        <end position="803"/>
    </location>
</feature>
<evidence type="ECO:0000256" key="3">
    <source>
        <dbReference type="ARBA" id="ARBA00022737"/>
    </source>
</evidence>
<dbReference type="PANTHER" id="PTHR19854:SF15">
    <property type="entry name" value="TRANSDUCIN BETA-LIKE PROTEIN 3"/>
    <property type="match status" value="1"/>
</dbReference>
<dbReference type="GO" id="GO:0000472">
    <property type="term" value="P:endonucleolytic cleavage to generate mature 5'-end of SSU-rRNA from (SSU-rRNA, 5.8S rRNA, LSU-rRNA)"/>
    <property type="evidence" value="ECO:0007669"/>
    <property type="project" value="TreeGrafter"/>
</dbReference>
<dbReference type="InterPro" id="IPR015943">
    <property type="entry name" value="WD40/YVTN_repeat-like_dom_sf"/>
</dbReference>
<dbReference type="FunFam" id="2.130.10.10:FF:000794">
    <property type="entry name" value="Transducin family protein / WD-40 repeat family protein"/>
    <property type="match status" value="1"/>
</dbReference>
<feature type="compositionally biased region" description="Basic and acidic residues" evidence="6">
    <location>
        <begin position="839"/>
        <end position="853"/>
    </location>
</feature>
<dbReference type="Gene3D" id="2.130.10.10">
    <property type="entry name" value="YVTN repeat-like/Quinoprotein amine dehydrogenase"/>
    <property type="match status" value="4"/>
</dbReference>
<keyword evidence="4" id="KW-0539">Nucleus</keyword>
<feature type="repeat" description="WD" evidence="5">
    <location>
        <begin position="98"/>
        <end position="131"/>
    </location>
</feature>
<dbReference type="AlphaFoldDB" id="A0AAW1W3D1"/>
<evidence type="ECO:0000256" key="2">
    <source>
        <dbReference type="ARBA" id="ARBA00022574"/>
    </source>
</evidence>
<feature type="repeat" description="WD" evidence="5">
    <location>
        <begin position="140"/>
        <end position="183"/>
    </location>
</feature>
<keyword evidence="2 5" id="KW-0853">WD repeat</keyword>
<feature type="repeat" description="WD" evidence="5">
    <location>
        <begin position="437"/>
        <end position="472"/>
    </location>
</feature>
<dbReference type="InterPro" id="IPR036322">
    <property type="entry name" value="WD40_repeat_dom_sf"/>
</dbReference>
<name>A0AAW1W3D1_RUBAR</name>
<sequence>MGSLPLKKNYRCVPSLQPFYSGGAFTVSSDGSFMACASGDSINIVDTSNSSIRSTLEGDSEAVTALTLSPDDKLLFSAGHSRQIRVWDLSTFKCVRSWKGHDGPVMGMACHPSGGLVATAGADKKVIVWDVAGSFATHYFTGHKGVVSSLLFHPDPTKQILFSASHDTTVQVWDLSTKKRVTTLTGHHSTVTSMALSEDGWTLLTAGRDKVVILWNLHDYSSLKTVTTYEVLEAVCVIPSGTLLSSRLGSSKQQKGKKSKLPAICFITVGDRGIVRVWNSEGAVCLFEQKSSDVTVTSDDDESKRGFTAAFMLPLNQGLLCVTADQEFLLYSPVEDPEGTFEFVLKKRLVGNNGEILDMKFLGDEEQFIAVATNTEQVRVFDVASMSCSHVLAGHTEIVMCLDTCVSSSGRTLIVTGSKDNSVRLWESESRCCLGLGLGHMGSVGAIAFSKKQRDFFVSGSSDRTLKVWSLDGISDIVEKPINLKAKAVVAAHDKDINSVAVAPNDSLVCSGSQDRTACVWKLPDLVPVVVLKGHKRGVWCVEFSPVDQCVLTASGDKTIKIWAISDGSCLKTFEGHMSSVYRASFLTRGTQFISSDADGLVKLWMVKTNECIATYDQHEDKVWALTVGKKTEMLATGSGDAAINLWYDCTASDKEEAFRREEESVLKNQELENAVKDADYTKAIQIAFKLRRPHKLYECFAELCRKRGDEKQIEMVLHDLDKEELRVLIEYVREWNIRPKFCHVAQFVLFKLLNIVSPREIIEIKGIQHLLEGLIPFSQRHYSRIDRHVRNSFLLDLVLHAMAVVEPDTGARELNEESLMPSDFNHEKETCSMESEDQEQKLTSEGLKEKAASRKRKSKKSKDGSKKKAKASSLE</sequence>
<dbReference type="PRINTS" id="PR00320">
    <property type="entry name" value="GPROTEINBRPT"/>
</dbReference>
<feature type="repeat" description="WD" evidence="5">
    <location>
        <begin position="574"/>
        <end position="615"/>
    </location>
</feature>
<comment type="subcellular location">
    <subcellularLocation>
        <location evidence="1">Nucleus</location>
        <location evidence="1">Nucleolus</location>
    </subcellularLocation>
</comment>
<dbReference type="InterPro" id="IPR011047">
    <property type="entry name" value="Quinoprotein_ADH-like_sf"/>
</dbReference>
<keyword evidence="9" id="KW-1185">Reference proteome</keyword>
<dbReference type="InterPro" id="IPR020472">
    <property type="entry name" value="WD40_PAC1"/>
</dbReference>
<organism evidence="8 9">
    <name type="scientific">Rubus argutus</name>
    <name type="common">Southern blackberry</name>
    <dbReference type="NCBI Taxonomy" id="59490"/>
    <lineage>
        <taxon>Eukaryota</taxon>
        <taxon>Viridiplantae</taxon>
        <taxon>Streptophyta</taxon>
        <taxon>Embryophyta</taxon>
        <taxon>Tracheophyta</taxon>
        <taxon>Spermatophyta</taxon>
        <taxon>Magnoliopsida</taxon>
        <taxon>eudicotyledons</taxon>
        <taxon>Gunneridae</taxon>
        <taxon>Pentapetalae</taxon>
        <taxon>rosids</taxon>
        <taxon>fabids</taxon>
        <taxon>Rosales</taxon>
        <taxon>Rosaceae</taxon>
        <taxon>Rosoideae</taxon>
        <taxon>Rosoideae incertae sedis</taxon>
        <taxon>Rubus</taxon>
    </lineage>
</organism>
<dbReference type="EMBL" id="JBEDUW010000007">
    <property type="protein sequence ID" value="KAK9914700.1"/>
    <property type="molecule type" value="Genomic_DNA"/>
</dbReference>
<feature type="repeat" description="WD" evidence="5">
    <location>
        <begin position="392"/>
        <end position="427"/>
    </location>
</feature>
<dbReference type="GO" id="GO:0000480">
    <property type="term" value="P:endonucleolytic cleavage in 5'-ETS of tricistronic rRNA transcript (SSU-rRNA, 5.8S rRNA, LSU-rRNA)"/>
    <property type="evidence" value="ECO:0007669"/>
    <property type="project" value="TreeGrafter"/>
</dbReference>
<dbReference type="SUPFAM" id="SSF50978">
    <property type="entry name" value="WD40 repeat-like"/>
    <property type="match status" value="1"/>
</dbReference>
<keyword evidence="3" id="KW-0677">Repeat</keyword>
<dbReference type="InterPro" id="IPR001680">
    <property type="entry name" value="WD40_rpt"/>
</dbReference>
<dbReference type="GO" id="GO:0030686">
    <property type="term" value="C:90S preribosome"/>
    <property type="evidence" value="ECO:0007669"/>
    <property type="project" value="TreeGrafter"/>
</dbReference>
<dbReference type="SUPFAM" id="SSF50998">
    <property type="entry name" value="Quinoprotein alcohol dehydrogenase-like"/>
    <property type="match status" value="1"/>
</dbReference>
<evidence type="ECO:0000256" key="6">
    <source>
        <dbReference type="SAM" id="MobiDB-lite"/>
    </source>
</evidence>
<evidence type="ECO:0000256" key="4">
    <source>
        <dbReference type="ARBA" id="ARBA00023242"/>
    </source>
</evidence>
<evidence type="ECO:0000256" key="1">
    <source>
        <dbReference type="ARBA" id="ARBA00004604"/>
    </source>
</evidence>
<reference evidence="8 9" key="1">
    <citation type="journal article" date="2023" name="G3 (Bethesda)">
        <title>A chromosome-length genome assembly and annotation of blackberry (Rubus argutus, cv. 'Hillquist').</title>
        <authorList>
            <person name="Bruna T."/>
            <person name="Aryal R."/>
            <person name="Dudchenko O."/>
            <person name="Sargent D.J."/>
            <person name="Mead D."/>
            <person name="Buti M."/>
            <person name="Cavallini A."/>
            <person name="Hytonen T."/>
            <person name="Andres J."/>
            <person name="Pham M."/>
            <person name="Weisz D."/>
            <person name="Mascagni F."/>
            <person name="Usai G."/>
            <person name="Natali L."/>
            <person name="Bassil N."/>
            <person name="Fernandez G.E."/>
            <person name="Lomsadze A."/>
            <person name="Armour M."/>
            <person name="Olukolu B."/>
            <person name="Poorten T."/>
            <person name="Britton C."/>
            <person name="Davik J."/>
            <person name="Ashrafi H."/>
            <person name="Aiden E.L."/>
            <person name="Borodovsky M."/>
            <person name="Worthington M."/>
        </authorList>
    </citation>
    <scope>NUCLEOTIDE SEQUENCE [LARGE SCALE GENOMIC DNA]</scope>
    <source>
        <strain evidence="8">PI 553951</strain>
    </source>
</reference>
<dbReference type="Pfam" id="PF08625">
    <property type="entry name" value="Utp13"/>
    <property type="match status" value="1"/>
</dbReference>
<feature type="repeat" description="WD" evidence="5">
    <location>
        <begin position="532"/>
        <end position="573"/>
    </location>
</feature>
<comment type="caution">
    <text evidence="8">The sequence shown here is derived from an EMBL/GenBank/DDBJ whole genome shotgun (WGS) entry which is preliminary data.</text>
</comment>
<dbReference type="SMART" id="SM00320">
    <property type="entry name" value="WD40"/>
    <property type="match status" value="13"/>
</dbReference>
<feature type="repeat" description="WD" evidence="5">
    <location>
        <begin position="56"/>
        <end position="97"/>
    </location>
</feature>